<evidence type="ECO:0000256" key="1">
    <source>
        <dbReference type="SAM" id="Phobius"/>
    </source>
</evidence>
<dbReference type="RefSeq" id="WP_343993001.1">
    <property type="nucleotide sequence ID" value="NZ_BAAANB010000021.1"/>
</dbReference>
<organism evidence="2 3">
    <name type="scientific">Terrabacter terrae</name>
    <dbReference type="NCBI Taxonomy" id="318434"/>
    <lineage>
        <taxon>Bacteria</taxon>
        <taxon>Bacillati</taxon>
        <taxon>Actinomycetota</taxon>
        <taxon>Actinomycetes</taxon>
        <taxon>Micrococcales</taxon>
        <taxon>Intrasporangiaceae</taxon>
        <taxon>Terrabacter</taxon>
    </lineage>
</organism>
<name>A0ABP5G242_9MICO</name>
<keyword evidence="1" id="KW-0812">Transmembrane</keyword>
<protein>
    <submittedName>
        <fullName evidence="2">Uncharacterized protein</fullName>
    </submittedName>
</protein>
<gene>
    <name evidence="2" type="ORF">GCM10009740_31280</name>
</gene>
<feature type="transmembrane region" description="Helical" evidence="1">
    <location>
        <begin position="26"/>
        <end position="50"/>
    </location>
</feature>
<reference evidence="3" key="1">
    <citation type="journal article" date="2019" name="Int. J. Syst. Evol. Microbiol.">
        <title>The Global Catalogue of Microorganisms (GCM) 10K type strain sequencing project: providing services to taxonomists for standard genome sequencing and annotation.</title>
        <authorList>
            <consortium name="The Broad Institute Genomics Platform"/>
            <consortium name="The Broad Institute Genome Sequencing Center for Infectious Disease"/>
            <person name="Wu L."/>
            <person name="Ma J."/>
        </authorList>
    </citation>
    <scope>NUCLEOTIDE SEQUENCE [LARGE SCALE GENOMIC DNA]</scope>
    <source>
        <strain evidence="3">JCM 14283</strain>
    </source>
</reference>
<keyword evidence="1" id="KW-1133">Transmembrane helix</keyword>
<sequence>MTYRVGLRRHAGVDPRHPLQRQAFRILATAYLGIAGCALLGAGLAAAAVVHLTTPPAPKETPC</sequence>
<evidence type="ECO:0000313" key="2">
    <source>
        <dbReference type="EMBL" id="GAA2037280.1"/>
    </source>
</evidence>
<dbReference type="Proteomes" id="UP001501285">
    <property type="component" value="Unassembled WGS sequence"/>
</dbReference>
<keyword evidence="3" id="KW-1185">Reference proteome</keyword>
<keyword evidence="1" id="KW-0472">Membrane</keyword>
<evidence type="ECO:0000313" key="3">
    <source>
        <dbReference type="Proteomes" id="UP001501285"/>
    </source>
</evidence>
<comment type="caution">
    <text evidence="2">The sequence shown here is derived from an EMBL/GenBank/DDBJ whole genome shotgun (WGS) entry which is preliminary data.</text>
</comment>
<accession>A0ABP5G242</accession>
<dbReference type="EMBL" id="BAAANB010000021">
    <property type="protein sequence ID" value="GAA2037280.1"/>
    <property type="molecule type" value="Genomic_DNA"/>
</dbReference>
<proteinExistence type="predicted"/>